<dbReference type="PROSITE" id="PS51194">
    <property type="entry name" value="HELICASE_CTER"/>
    <property type="match status" value="1"/>
</dbReference>
<dbReference type="PANTHER" id="PTHR47959:SF24">
    <property type="entry name" value="ATP-DEPENDENT RNA HELICASE"/>
    <property type="match status" value="1"/>
</dbReference>
<feature type="domain" description="Helicase C-terminal" evidence="5">
    <location>
        <begin position="56"/>
        <end position="217"/>
    </location>
</feature>
<dbReference type="SUPFAM" id="SSF52540">
    <property type="entry name" value="P-loop containing nucleoside triphosphate hydrolases"/>
    <property type="match status" value="2"/>
</dbReference>
<reference evidence="6" key="2">
    <citation type="submission" date="2014-07" db="EMBL/GenBank/DDBJ databases">
        <authorList>
            <person name="Hull J."/>
        </authorList>
    </citation>
    <scope>NUCLEOTIDE SEQUENCE</scope>
</reference>
<reference evidence="6" key="1">
    <citation type="journal article" date="2014" name="PLoS ONE">
        <title>Transcriptome-Based Identification of ABC Transporters in the Western Tarnished Plant Bug Lygus hesperus.</title>
        <authorList>
            <person name="Hull J.J."/>
            <person name="Chaney K."/>
            <person name="Geib S.M."/>
            <person name="Fabrick J.A."/>
            <person name="Brent C.S."/>
            <person name="Walsh D."/>
            <person name="Lavine L.C."/>
        </authorList>
    </citation>
    <scope>NUCLEOTIDE SEQUENCE</scope>
</reference>
<dbReference type="GO" id="GO:0005524">
    <property type="term" value="F:ATP binding"/>
    <property type="evidence" value="ECO:0007669"/>
    <property type="project" value="UniProtKB-KW"/>
</dbReference>
<dbReference type="InterPro" id="IPR001650">
    <property type="entry name" value="Helicase_C-like"/>
</dbReference>
<evidence type="ECO:0000313" key="6">
    <source>
        <dbReference type="EMBL" id="JAG03903.1"/>
    </source>
</evidence>
<evidence type="ECO:0000256" key="1">
    <source>
        <dbReference type="ARBA" id="ARBA00022741"/>
    </source>
</evidence>
<dbReference type="GO" id="GO:0016787">
    <property type="term" value="F:hydrolase activity"/>
    <property type="evidence" value="ECO:0007669"/>
    <property type="project" value="UniProtKB-KW"/>
</dbReference>
<dbReference type="SMART" id="SM00490">
    <property type="entry name" value="HELICc"/>
    <property type="match status" value="1"/>
</dbReference>
<evidence type="ECO:0000259" key="5">
    <source>
        <dbReference type="PROSITE" id="PS51194"/>
    </source>
</evidence>
<proteinExistence type="predicted"/>
<keyword evidence="3 6" id="KW-0347">Helicase</keyword>
<dbReference type="PANTHER" id="PTHR47959">
    <property type="entry name" value="ATP-DEPENDENT RNA HELICASE RHLE-RELATED"/>
    <property type="match status" value="1"/>
</dbReference>
<keyword evidence="4" id="KW-0067">ATP-binding</keyword>
<evidence type="ECO:0000256" key="2">
    <source>
        <dbReference type="ARBA" id="ARBA00022801"/>
    </source>
</evidence>
<dbReference type="EMBL" id="GDHC01006051">
    <property type="protein sequence ID" value="JAQ12578.1"/>
    <property type="molecule type" value="Transcribed_RNA"/>
</dbReference>
<evidence type="ECO:0000256" key="4">
    <source>
        <dbReference type="ARBA" id="ARBA00022840"/>
    </source>
</evidence>
<organism evidence="6">
    <name type="scientific">Lygus hesperus</name>
    <name type="common">Western plant bug</name>
    <dbReference type="NCBI Taxonomy" id="30085"/>
    <lineage>
        <taxon>Eukaryota</taxon>
        <taxon>Metazoa</taxon>
        <taxon>Ecdysozoa</taxon>
        <taxon>Arthropoda</taxon>
        <taxon>Hexapoda</taxon>
        <taxon>Insecta</taxon>
        <taxon>Pterygota</taxon>
        <taxon>Neoptera</taxon>
        <taxon>Paraneoptera</taxon>
        <taxon>Hemiptera</taxon>
        <taxon>Heteroptera</taxon>
        <taxon>Panheteroptera</taxon>
        <taxon>Cimicomorpha</taxon>
        <taxon>Miridae</taxon>
        <taxon>Mirini</taxon>
        <taxon>Lygus</taxon>
    </lineage>
</organism>
<dbReference type="InterPro" id="IPR027417">
    <property type="entry name" value="P-loop_NTPase"/>
</dbReference>
<name>A0A0A9WBK6_LYGHE</name>
<protein>
    <submittedName>
        <fullName evidence="6">Putative ATP-dependent RNA helicase DDX47</fullName>
    </submittedName>
</protein>
<dbReference type="GO" id="GO:0003724">
    <property type="term" value="F:RNA helicase activity"/>
    <property type="evidence" value="ECO:0007669"/>
    <property type="project" value="TreeGrafter"/>
</dbReference>
<gene>
    <name evidence="6" type="primary">Ddx47_0</name>
    <name evidence="7" type="synonym">Ddx47_2</name>
    <name evidence="6" type="ORF">CM83_1533</name>
    <name evidence="7" type="ORF">g.13770</name>
</gene>
<accession>A0A0A9WBK6</accession>
<keyword evidence="2" id="KW-0378">Hydrolase</keyword>
<dbReference type="AlphaFoldDB" id="A0A0A9WBK6"/>
<dbReference type="InterPro" id="IPR050079">
    <property type="entry name" value="DEAD_box_RNA_helicase"/>
</dbReference>
<reference evidence="7" key="3">
    <citation type="journal article" date="2016" name="Gigascience">
        <title>De novo construction of an expanded transcriptome assembly for the western tarnished plant bug, Lygus hesperus.</title>
        <authorList>
            <person name="Tassone E.E."/>
            <person name="Geib S.M."/>
            <person name="Hall B."/>
            <person name="Fabrick J.A."/>
            <person name="Brent C.S."/>
            <person name="Hull J.J."/>
        </authorList>
    </citation>
    <scope>NUCLEOTIDE SEQUENCE</scope>
</reference>
<dbReference type="CDD" id="cd18787">
    <property type="entry name" value="SF2_C_DEAD"/>
    <property type="match status" value="1"/>
</dbReference>
<dbReference type="EMBL" id="GBHO01039701">
    <property type="protein sequence ID" value="JAG03903.1"/>
    <property type="molecule type" value="Transcribed_RNA"/>
</dbReference>
<sequence>MDFEKDIIRLLQLLPKLRRTYLFSATISSRVERLQSAALVNPILVQVSQTRKIVNNLEQYYVFCPCKHKDLYFFHLLQQFTKKTVIVFVSTCNVAQKLTLACEQLHHPAVALHGHMRQDTRLLMLEKFRQRKKTLLVATDVASRGLDIPNVDLVINYDVPIATKDYIHRVGRTARAGRSGIAITMVTQYDIEFVQRIERDIEEQLREYEVSRDRALMLQDSVNDALRVATMQFNEQNAKLFRRR</sequence>
<evidence type="ECO:0000256" key="3">
    <source>
        <dbReference type="ARBA" id="ARBA00022806"/>
    </source>
</evidence>
<keyword evidence="1" id="KW-0547">Nucleotide-binding</keyword>
<dbReference type="Gene3D" id="3.40.50.300">
    <property type="entry name" value="P-loop containing nucleotide triphosphate hydrolases"/>
    <property type="match status" value="2"/>
</dbReference>
<evidence type="ECO:0000313" key="7">
    <source>
        <dbReference type="EMBL" id="JAQ12578.1"/>
    </source>
</evidence>
<dbReference type="GO" id="GO:0005829">
    <property type="term" value="C:cytosol"/>
    <property type="evidence" value="ECO:0007669"/>
    <property type="project" value="TreeGrafter"/>
</dbReference>
<dbReference type="Pfam" id="PF00271">
    <property type="entry name" value="Helicase_C"/>
    <property type="match status" value="1"/>
</dbReference>